<protein>
    <submittedName>
        <fullName evidence="5">Transcriptional regulator, MerR family</fullName>
    </submittedName>
</protein>
<dbReference type="Proteomes" id="UP000007013">
    <property type="component" value="Chromosome"/>
</dbReference>
<dbReference type="EMBL" id="CP001032">
    <property type="protein sequence ID" value="ACB76262.1"/>
    <property type="molecule type" value="Genomic_DNA"/>
</dbReference>
<dbReference type="OrthoDB" id="9791488at2"/>
<sequence>MTIGELAKAAGVNVQTVRYYERMELLPATHRWPGSGYRDFDDDALSRLRFIRSAKDLGFTLREIKELMEMQFSPGESCAEVKRLLEDKQQELDRRMLEMRRLHRALGKLITACRRRSTKTTCPALWAIAFKARG</sequence>
<evidence type="ECO:0000256" key="3">
    <source>
        <dbReference type="ARBA" id="ARBA00023163"/>
    </source>
</evidence>
<dbReference type="eggNOG" id="COG0789">
    <property type="taxonomic scope" value="Bacteria"/>
</dbReference>
<keyword evidence="3" id="KW-0804">Transcription</keyword>
<dbReference type="KEGG" id="ote:Oter_2981"/>
<dbReference type="InterPro" id="IPR009061">
    <property type="entry name" value="DNA-bd_dom_put_sf"/>
</dbReference>
<organism evidence="5 9">
    <name type="scientific">Opitutus terrae (strain DSM 11246 / JCM 15787 / PB90-1)</name>
    <dbReference type="NCBI Taxonomy" id="452637"/>
    <lineage>
        <taxon>Bacteria</taxon>
        <taxon>Pseudomonadati</taxon>
        <taxon>Verrucomicrobiota</taxon>
        <taxon>Opitutia</taxon>
        <taxon>Opitutales</taxon>
        <taxon>Opitutaceae</taxon>
        <taxon>Opitutus</taxon>
    </lineage>
</organism>
<keyword evidence="2" id="KW-0238">DNA-binding</keyword>
<dbReference type="SUPFAM" id="SSF46955">
    <property type="entry name" value="Putative DNA-binding domain"/>
    <property type="match status" value="1"/>
</dbReference>
<reference evidence="5 9" key="1">
    <citation type="journal article" date="2011" name="J. Bacteriol.">
        <title>Genome sequence of the verrucomicrobium Opitutus terrae PB90-1, an abundant inhabitant of rice paddy soil ecosystems.</title>
        <authorList>
            <person name="van Passel M.W."/>
            <person name="Kant R."/>
            <person name="Palva A."/>
            <person name="Copeland A."/>
            <person name="Lucas S."/>
            <person name="Lapidus A."/>
            <person name="Glavina del Rio T."/>
            <person name="Pitluck S."/>
            <person name="Goltsman E."/>
            <person name="Clum A."/>
            <person name="Sun H."/>
            <person name="Schmutz J."/>
            <person name="Larimer F.W."/>
            <person name="Land M.L."/>
            <person name="Hauser L."/>
            <person name="Kyrpides N."/>
            <person name="Mikhailova N."/>
            <person name="Richardson P.P."/>
            <person name="Janssen P.H."/>
            <person name="de Vos W.M."/>
            <person name="Smidt H."/>
        </authorList>
    </citation>
    <scope>NUCLEOTIDE SEQUENCE [LARGE SCALE GENOMIC DNA]</scope>
    <source>
        <strain evidence="9">DSM 11246 / JCM 15787 / PB90-1</strain>
        <strain evidence="5">PB90-1</strain>
    </source>
</reference>
<dbReference type="Pfam" id="PF13411">
    <property type="entry name" value="MerR_1"/>
    <property type="match status" value="1"/>
</dbReference>
<dbReference type="AlphaFoldDB" id="B1ZPI5"/>
<dbReference type="Gene3D" id="1.10.1660.10">
    <property type="match status" value="1"/>
</dbReference>
<feature type="domain" description="HTH merR-type" evidence="4">
    <location>
        <begin position="1"/>
        <end position="70"/>
    </location>
</feature>
<dbReference type="CDD" id="cd04770">
    <property type="entry name" value="HTH_HMRTR"/>
    <property type="match status" value="1"/>
</dbReference>
<dbReference type="PRINTS" id="PR00040">
    <property type="entry name" value="HTHMERR"/>
</dbReference>
<evidence type="ECO:0000259" key="4">
    <source>
        <dbReference type="PROSITE" id="PS50937"/>
    </source>
</evidence>
<dbReference type="RefSeq" id="WP_012374042.1">
    <property type="nucleotide sequence ID" value="NC_010571.1"/>
</dbReference>
<evidence type="ECO:0000313" key="7">
    <source>
        <dbReference type="EMBL" id="ACB77631.1"/>
    </source>
</evidence>
<dbReference type="InterPro" id="IPR047057">
    <property type="entry name" value="MerR_fam"/>
</dbReference>
<dbReference type="PANTHER" id="PTHR30204:SF94">
    <property type="entry name" value="HEAVY METAL-DEPENDENT TRANSCRIPTIONAL REGULATOR HI_0293-RELATED"/>
    <property type="match status" value="1"/>
</dbReference>
<dbReference type="KEGG" id="ote:Oter_4360"/>
<keyword evidence="1" id="KW-0805">Transcription regulation</keyword>
<name>B1ZPI5_OPITP</name>
<evidence type="ECO:0000256" key="2">
    <source>
        <dbReference type="ARBA" id="ARBA00023125"/>
    </source>
</evidence>
<accession>B1ZPI5</accession>
<dbReference type="HOGENOM" id="CLU_060077_2_0_0"/>
<proteinExistence type="predicted"/>
<evidence type="ECO:0000313" key="5">
    <source>
        <dbReference type="EMBL" id="ACB74504.1"/>
    </source>
</evidence>
<dbReference type="PROSITE" id="PS50937">
    <property type="entry name" value="HTH_MERR_2"/>
    <property type="match status" value="1"/>
</dbReference>
<evidence type="ECO:0000313" key="6">
    <source>
        <dbReference type="EMBL" id="ACB76262.1"/>
    </source>
</evidence>
<keyword evidence="9" id="KW-1185">Reference proteome</keyword>
<dbReference type="GO" id="GO:0003677">
    <property type="term" value="F:DNA binding"/>
    <property type="evidence" value="ECO:0007669"/>
    <property type="project" value="UniProtKB-KW"/>
</dbReference>
<dbReference type="SMART" id="SM00422">
    <property type="entry name" value="HTH_MERR"/>
    <property type="match status" value="1"/>
</dbReference>
<dbReference type="EMBL" id="CP001032">
    <property type="protein sequence ID" value="ACB77655.1"/>
    <property type="molecule type" value="Genomic_DNA"/>
</dbReference>
<evidence type="ECO:0000313" key="8">
    <source>
        <dbReference type="EMBL" id="ACB77655.1"/>
    </source>
</evidence>
<gene>
    <name evidence="5" type="ordered locus">Oter_1218</name>
    <name evidence="6" type="ordered locus">Oter_2981</name>
    <name evidence="7" type="ordered locus">Oter_4360</name>
    <name evidence="8" type="ordered locus">Oter_4384</name>
</gene>
<dbReference type="PANTHER" id="PTHR30204">
    <property type="entry name" value="REDOX-CYCLING DRUG-SENSING TRANSCRIPTIONAL ACTIVATOR SOXR"/>
    <property type="match status" value="1"/>
</dbReference>
<dbReference type="GO" id="GO:0003700">
    <property type="term" value="F:DNA-binding transcription factor activity"/>
    <property type="evidence" value="ECO:0007669"/>
    <property type="project" value="InterPro"/>
</dbReference>
<dbReference type="STRING" id="452637.Oter_1218"/>
<dbReference type="InterPro" id="IPR000551">
    <property type="entry name" value="MerR-type_HTH_dom"/>
</dbReference>
<evidence type="ECO:0000313" key="9">
    <source>
        <dbReference type="Proteomes" id="UP000007013"/>
    </source>
</evidence>
<evidence type="ECO:0000256" key="1">
    <source>
        <dbReference type="ARBA" id="ARBA00023015"/>
    </source>
</evidence>
<dbReference type="EMBL" id="CP001032">
    <property type="protein sequence ID" value="ACB74504.1"/>
    <property type="molecule type" value="Genomic_DNA"/>
</dbReference>
<dbReference type="EMBL" id="CP001032">
    <property type="protein sequence ID" value="ACB77631.1"/>
    <property type="molecule type" value="Genomic_DNA"/>
</dbReference>
<dbReference type="KEGG" id="ote:Oter_1218"/>
<dbReference type="KEGG" id="ote:Oter_4384"/>